<feature type="compositionally biased region" description="Basic residues" evidence="1">
    <location>
        <begin position="55"/>
        <end position="76"/>
    </location>
</feature>
<dbReference type="AlphaFoldDB" id="A0A9Q3C9G9"/>
<feature type="compositionally biased region" description="Basic residues" evidence="1">
    <location>
        <begin position="82"/>
        <end position="93"/>
    </location>
</feature>
<protein>
    <recommendedName>
        <fullName evidence="2">DUF4211 domain-containing protein</fullName>
    </recommendedName>
</protein>
<dbReference type="GO" id="GO:0005634">
    <property type="term" value="C:nucleus"/>
    <property type="evidence" value="ECO:0007669"/>
    <property type="project" value="TreeGrafter"/>
</dbReference>
<dbReference type="PANTHER" id="PTHR14689:SF0">
    <property type="entry name" value="COILED-COIL DOMAIN-CONTAINING PROTEIN 82"/>
    <property type="match status" value="1"/>
</dbReference>
<dbReference type="Proteomes" id="UP000765509">
    <property type="component" value="Unassembled WGS sequence"/>
</dbReference>
<dbReference type="OrthoDB" id="21499at2759"/>
<dbReference type="InterPro" id="IPR025451">
    <property type="entry name" value="DUF4211"/>
</dbReference>
<reference evidence="3" key="1">
    <citation type="submission" date="2021-03" db="EMBL/GenBank/DDBJ databases">
        <title>Draft genome sequence of rust myrtle Austropuccinia psidii MF-1, a brazilian biotype.</title>
        <authorList>
            <person name="Quecine M.C."/>
            <person name="Pachon D.M.R."/>
            <person name="Bonatelli M.L."/>
            <person name="Correr F.H."/>
            <person name="Franceschini L.M."/>
            <person name="Leite T.F."/>
            <person name="Margarido G.R.A."/>
            <person name="Almeida C.A."/>
            <person name="Ferrarezi J.A."/>
            <person name="Labate C.A."/>
        </authorList>
    </citation>
    <scope>NUCLEOTIDE SEQUENCE</scope>
    <source>
        <strain evidence="3">MF-1</strain>
    </source>
</reference>
<comment type="caution">
    <text evidence="3">The sequence shown here is derived from an EMBL/GenBank/DDBJ whole genome shotgun (WGS) entry which is preliminary data.</text>
</comment>
<sequence>MPDIKSSIRAQSFSVLVRSRPDLNFFKPPNGRIYDCPFTDSIQPIVISSPPSPQKFHKPSKKPAKPIKKKKKHSPKPAKISKSLKHKKRRKQQKILENSEDEDDLFLSDYSEPETKLRERDSAARSKFAIIRKARKQMSKKAIIKKEVNSRRILPDSEDEDQKLPSSETDSYSSSETESETESETDEEERKRQEEEFIIDDMATTDQKAKIMKQVRKIMPAQFTATKRENLDHFKIACEFIILHLILPQLDWRKKRQIFHDSCKHLEDFFQSRALSFLDSPAWIARFKSELDSRPFVAEIIHTKGGTGCSACNNRTKASKKIVKLYGPKYNSLTLKEIVAPSESSSSGDDDSIDSYSDVSTLDGRKTQATLEGHIKDTGNAIEFVCGQDCASKAVNYHYFKHWKLYHLRILKGEVEKHWPKKLFKPKDPLPDSKELKQIKRDAGRLCLQQGKLN</sequence>
<keyword evidence="4" id="KW-1185">Reference proteome</keyword>
<proteinExistence type="predicted"/>
<evidence type="ECO:0000259" key="2">
    <source>
        <dbReference type="Pfam" id="PF13926"/>
    </source>
</evidence>
<feature type="compositionally biased region" description="Acidic residues" evidence="1">
    <location>
        <begin position="177"/>
        <end position="187"/>
    </location>
</feature>
<evidence type="ECO:0000256" key="1">
    <source>
        <dbReference type="SAM" id="MobiDB-lite"/>
    </source>
</evidence>
<feature type="region of interest" description="Disordered" evidence="1">
    <location>
        <begin position="139"/>
        <end position="199"/>
    </location>
</feature>
<dbReference type="Pfam" id="PF13926">
    <property type="entry name" value="DUF4211"/>
    <property type="match status" value="1"/>
</dbReference>
<feature type="compositionally biased region" description="Low complexity" evidence="1">
    <location>
        <begin position="166"/>
        <end position="176"/>
    </location>
</feature>
<evidence type="ECO:0000313" key="3">
    <source>
        <dbReference type="EMBL" id="MBW0479704.1"/>
    </source>
</evidence>
<gene>
    <name evidence="3" type="ORF">O181_019419</name>
</gene>
<feature type="compositionally biased region" description="Basic and acidic residues" evidence="1">
    <location>
        <begin position="144"/>
        <end position="155"/>
    </location>
</feature>
<feature type="region of interest" description="Disordered" evidence="1">
    <location>
        <begin position="44"/>
        <end position="122"/>
    </location>
</feature>
<evidence type="ECO:0000313" key="4">
    <source>
        <dbReference type="Proteomes" id="UP000765509"/>
    </source>
</evidence>
<feature type="compositionally biased region" description="Basic and acidic residues" evidence="1">
    <location>
        <begin position="113"/>
        <end position="122"/>
    </location>
</feature>
<dbReference type="PANTHER" id="PTHR14689">
    <property type="entry name" value="PHORBOL-ESTER_DAG-TYPE DOMAIN-CONTAINING PROTEIN"/>
    <property type="match status" value="1"/>
</dbReference>
<dbReference type="EMBL" id="AVOT02005685">
    <property type="protein sequence ID" value="MBW0479704.1"/>
    <property type="molecule type" value="Genomic_DNA"/>
</dbReference>
<name>A0A9Q3C9G9_9BASI</name>
<accession>A0A9Q3C9G9</accession>
<feature type="domain" description="DUF4211" evidence="2">
    <location>
        <begin position="197"/>
        <end position="335"/>
    </location>
</feature>
<organism evidence="3 4">
    <name type="scientific">Austropuccinia psidii MF-1</name>
    <dbReference type="NCBI Taxonomy" id="1389203"/>
    <lineage>
        <taxon>Eukaryota</taxon>
        <taxon>Fungi</taxon>
        <taxon>Dikarya</taxon>
        <taxon>Basidiomycota</taxon>
        <taxon>Pucciniomycotina</taxon>
        <taxon>Pucciniomycetes</taxon>
        <taxon>Pucciniales</taxon>
        <taxon>Sphaerophragmiaceae</taxon>
        <taxon>Austropuccinia</taxon>
    </lineage>
</organism>